<organism evidence="2">
    <name type="scientific">Tanacetum cinerariifolium</name>
    <name type="common">Dalmatian daisy</name>
    <name type="synonym">Chrysanthemum cinerariifolium</name>
    <dbReference type="NCBI Taxonomy" id="118510"/>
    <lineage>
        <taxon>Eukaryota</taxon>
        <taxon>Viridiplantae</taxon>
        <taxon>Streptophyta</taxon>
        <taxon>Embryophyta</taxon>
        <taxon>Tracheophyta</taxon>
        <taxon>Spermatophyta</taxon>
        <taxon>Magnoliopsida</taxon>
        <taxon>eudicotyledons</taxon>
        <taxon>Gunneridae</taxon>
        <taxon>Pentapetalae</taxon>
        <taxon>asterids</taxon>
        <taxon>campanulids</taxon>
        <taxon>Asterales</taxon>
        <taxon>Asteraceae</taxon>
        <taxon>Asteroideae</taxon>
        <taxon>Anthemideae</taxon>
        <taxon>Anthemidinae</taxon>
        <taxon>Tanacetum</taxon>
    </lineage>
</organism>
<comment type="caution">
    <text evidence="2">The sequence shown here is derived from an EMBL/GenBank/DDBJ whole genome shotgun (WGS) entry which is preliminary data.</text>
</comment>
<protein>
    <submittedName>
        <fullName evidence="2">Uncharacterized protein</fullName>
    </submittedName>
</protein>
<accession>A0A699RT11</accession>
<dbReference type="EMBL" id="BKCJ011101539">
    <property type="protein sequence ID" value="GFC85724.1"/>
    <property type="molecule type" value="Genomic_DNA"/>
</dbReference>
<evidence type="ECO:0000313" key="2">
    <source>
        <dbReference type="EMBL" id="GFC85724.1"/>
    </source>
</evidence>
<dbReference type="AlphaFoldDB" id="A0A699RT11"/>
<sequence>DDNIFSTIKVVSRHQDTQQYGTILPIELTNYDIKNTTAYKEYYAYATGVAAPKPNASARKKRDGSKRYDDDDDNDDEEEFAKINKHKDTESGGDDEEVTKSNKEDDEEETRQEEEESFDLIPRTPKGSKDEDNDEEDQD</sequence>
<feature type="compositionally biased region" description="Basic and acidic residues" evidence="1">
    <location>
        <begin position="80"/>
        <end position="90"/>
    </location>
</feature>
<reference evidence="2" key="1">
    <citation type="journal article" date="2019" name="Sci. Rep.">
        <title>Draft genome of Tanacetum cinerariifolium, the natural source of mosquito coil.</title>
        <authorList>
            <person name="Yamashiro T."/>
            <person name="Shiraishi A."/>
            <person name="Satake H."/>
            <person name="Nakayama K."/>
        </authorList>
    </citation>
    <scope>NUCLEOTIDE SEQUENCE</scope>
</reference>
<feature type="compositionally biased region" description="Acidic residues" evidence="1">
    <location>
        <begin position="104"/>
        <end position="118"/>
    </location>
</feature>
<evidence type="ECO:0000256" key="1">
    <source>
        <dbReference type="SAM" id="MobiDB-lite"/>
    </source>
</evidence>
<feature type="region of interest" description="Disordered" evidence="1">
    <location>
        <begin position="47"/>
        <end position="139"/>
    </location>
</feature>
<feature type="non-terminal residue" evidence="2">
    <location>
        <position position="1"/>
    </location>
</feature>
<name>A0A699RT11_TANCI</name>
<gene>
    <name evidence="2" type="ORF">Tci_857694</name>
</gene>
<feature type="compositionally biased region" description="Acidic residues" evidence="1">
    <location>
        <begin position="70"/>
        <end position="79"/>
    </location>
</feature>
<proteinExistence type="predicted"/>